<accession>A0A1H5RBD4</accession>
<feature type="region of interest" description="Disordered" evidence="1">
    <location>
        <begin position="50"/>
        <end position="286"/>
    </location>
</feature>
<sequence length="286" mass="30911">MATRSIPKAAYTCEAQPFVIPAAAAFAVRERVDRHFDRVEQVFEPRVQHRHAEREVRRAQRAAPGGHEPRVLGQCRPFEREVAGVPARRHRAEQREVREHPRGDLLGAHHPLHRRQADHGSRSAPDRRLEGQPRRRIRGDLGAAAGRDHPGWAGPATAEWVPSGASGESATGSNEAAAPMSASSTRRSSANGSGLGAANRSSRWPRSTSGPDSRAARRRATSSWTVVRSAPGNAAGTSAAVPPGPERTRRPGPSSCPPPRCTARRPPRATLFRPARGDTVGNPARR</sequence>
<reference evidence="3" key="1">
    <citation type="submission" date="2016-10" db="EMBL/GenBank/DDBJ databases">
        <authorList>
            <person name="Varghese N."/>
            <person name="Submissions S."/>
        </authorList>
    </citation>
    <scope>NUCLEOTIDE SEQUENCE [LARGE SCALE GENOMIC DNA]</scope>
    <source>
        <strain evidence="3">DSM 44654</strain>
    </source>
</reference>
<name>A0A1H5RBD4_9PSEU</name>
<proteinExistence type="predicted"/>
<evidence type="ECO:0000313" key="2">
    <source>
        <dbReference type="EMBL" id="SEF34901.1"/>
    </source>
</evidence>
<feature type="compositionally biased region" description="Polar residues" evidence="1">
    <location>
        <begin position="181"/>
        <end position="192"/>
    </location>
</feature>
<feature type="compositionally biased region" description="Polar residues" evidence="1">
    <location>
        <begin position="199"/>
        <end position="211"/>
    </location>
</feature>
<gene>
    <name evidence="2" type="ORF">SAMN05421837_107631</name>
</gene>
<organism evidence="2 3">
    <name type="scientific">Amycolatopsis pretoriensis</name>
    <dbReference type="NCBI Taxonomy" id="218821"/>
    <lineage>
        <taxon>Bacteria</taxon>
        <taxon>Bacillati</taxon>
        <taxon>Actinomycetota</taxon>
        <taxon>Actinomycetes</taxon>
        <taxon>Pseudonocardiales</taxon>
        <taxon>Pseudonocardiaceae</taxon>
        <taxon>Amycolatopsis</taxon>
    </lineage>
</organism>
<evidence type="ECO:0000256" key="1">
    <source>
        <dbReference type="SAM" id="MobiDB-lite"/>
    </source>
</evidence>
<feature type="compositionally biased region" description="Basic and acidic residues" evidence="1">
    <location>
        <begin position="93"/>
        <end position="103"/>
    </location>
</feature>
<keyword evidence="3" id="KW-1185">Reference proteome</keyword>
<dbReference type="EMBL" id="FNUJ01000007">
    <property type="protein sequence ID" value="SEF34901.1"/>
    <property type="molecule type" value="Genomic_DNA"/>
</dbReference>
<feature type="compositionally biased region" description="Basic and acidic residues" evidence="1">
    <location>
        <begin position="115"/>
        <end position="133"/>
    </location>
</feature>
<evidence type="ECO:0000313" key="3">
    <source>
        <dbReference type="Proteomes" id="UP000198878"/>
    </source>
</evidence>
<protein>
    <submittedName>
        <fullName evidence="2">Uncharacterized protein</fullName>
    </submittedName>
</protein>
<dbReference type="AlphaFoldDB" id="A0A1H5RBD4"/>
<dbReference type="STRING" id="218821.SAMN05421837_107631"/>
<dbReference type="Proteomes" id="UP000198878">
    <property type="component" value="Unassembled WGS sequence"/>
</dbReference>